<reference evidence="14 15" key="1">
    <citation type="journal article" date="2019" name="Genome Biol. Evol.">
        <title>Insights into the evolution of the New World diploid cottons (Gossypium, subgenus Houzingenia) based on genome sequencing.</title>
        <authorList>
            <person name="Grover C.E."/>
            <person name="Arick M.A. 2nd"/>
            <person name="Thrash A."/>
            <person name="Conover J.L."/>
            <person name="Sanders W.S."/>
            <person name="Peterson D.G."/>
            <person name="Frelichowski J.E."/>
            <person name="Scheffler J.A."/>
            <person name="Scheffler B.E."/>
            <person name="Wendel J.F."/>
        </authorList>
    </citation>
    <scope>NUCLEOTIDE SEQUENCE [LARGE SCALE GENOMIC DNA]</scope>
    <source>
        <strain evidence="14">4</strain>
        <tissue evidence="14">Leaf</tissue>
    </source>
</reference>
<dbReference type="GO" id="GO:0005737">
    <property type="term" value="C:cytoplasm"/>
    <property type="evidence" value="ECO:0007669"/>
    <property type="project" value="TreeGrafter"/>
</dbReference>
<dbReference type="PANTHER" id="PTHR31741">
    <property type="entry name" value="OS02G0726500 PROTEIN-RELATED"/>
    <property type="match status" value="1"/>
</dbReference>
<organism evidence="14 15">
    <name type="scientific">Gossypium laxum</name>
    <dbReference type="NCBI Taxonomy" id="34288"/>
    <lineage>
        <taxon>Eukaryota</taxon>
        <taxon>Viridiplantae</taxon>
        <taxon>Streptophyta</taxon>
        <taxon>Embryophyta</taxon>
        <taxon>Tracheophyta</taxon>
        <taxon>Spermatophyta</taxon>
        <taxon>Magnoliopsida</taxon>
        <taxon>eudicotyledons</taxon>
        <taxon>Gunneridae</taxon>
        <taxon>Pentapetalae</taxon>
        <taxon>rosids</taxon>
        <taxon>malvids</taxon>
        <taxon>Malvales</taxon>
        <taxon>Malvaceae</taxon>
        <taxon>Malvoideae</taxon>
        <taxon>Gossypium</taxon>
    </lineage>
</organism>
<dbReference type="GO" id="GO:0006004">
    <property type="term" value="P:fucose metabolic process"/>
    <property type="evidence" value="ECO:0007669"/>
    <property type="project" value="UniProtKB-KW"/>
</dbReference>
<keyword evidence="10" id="KW-0325">Glycoprotein</keyword>
<evidence type="ECO:0000256" key="9">
    <source>
        <dbReference type="ARBA" id="ARBA00023136"/>
    </source>
</evidence>
<name>A0A7J9B508_9ROSI</name>
<gene>
    <name evidence="14" type="ORF">Golax_020437</name>
</gene>
<keyword evidence="4" id="KW-0328">Glycosyltransferase</keyword>
<keyword evidence="6" id="KW-0812">Transmembrane</keyword>
<evidence type="ECO:0000256" key="8">
    <source>
        <dbReference type="ARBA" id="ARBA00022989"/>
    </source>
</evidence>
<comment type="pathway">
    <text evidence="2">Glycan metabolism.</text>
</comment>
<dbReference type="InterPro" id="IPR019378">
    <property type="entry name" value="GDP-Fuc_O-FucTrfase"/>
</dbReference>
<comment type="caution">
    <text evidence="14">The sequence shown here is derived from an EMBL/GenBank/DDBJ whole genome shotgun (WGS) entry which is preliminary data.</text>
</comment>
<protein>
    <recommendedName>
        <fullName evidence="13">O-fucosyltransferase family protein</fullName>
    </recommendedName>
</protein>
<evidence type="ECO:0000313" key="14">
    <source>
        <dbReference type="EMBL" id="MBA0731282.1"/>
    </source>
</evidence>
<keyword evidence="7" id="KW-0735">Signal-anchor</keyword>
<dbReference type="GO" id="GO:0016757">
    <property type="term" value="F:glycosyltransferase activity"/>
    <property type="evidence" value="ECO:0007669"/>
    <property type="project" value="UniProtKB-KW"/>
</dbReference>
<dbReference type="PANTHER" id="PTHR31741:SF4">
    <property type="entry name" value="O-FUCOSYLTRANSFERASE 28"/>
    <property type="match status" value="1"/>
</dbReference>
<evidence type="ECO:0000256" key="5">
    <source>
        <dbReference type="ARBA" id="ARBA00022679"/>
    </source>
</evidence>
<keyword evidence="15" id="KW-1185">Reference proteome</keyword>
<keyword evidence="5" id="KW-0808">Transferase</keyword>
<evidence type="ECO:0000256" key="7">
    <source>
        <dbReference type="ARBA" id="ARBA00022968"/>
    </source>
</evidence>
<dbReference type="AlphaFoldDB" id="A0A7J9B508"/>
<comment type="similarity">
    <text evidence="3">Belongs to the glycosyltransferase GT106 family.</text>
</comment>
<evidence type="ECO:0000256" key="1">
    <source>
        <dbReference type="ARBA" id="ARBA00004606"/>
    </source>
</evidence>
<evidence type="ECO:0000256" key="6">
    <source>
        <dbReference type="ARBA" id="ARBA00022692"/>
    </source>
</evidence>
<dbReference type="Proteomes" id="UP000593574">
    <property type="component" value="Unassembled WGS sequence"/>
</dbReference>
<sequence>EKRIEIDENERLSWYQYVGRTGSVIPTASLQGTDVSIEEIRSATSFSTPYPPSIHAPLISSPEPLPNEQAIPHQSAYATDYGTSSNDFQRQLLDEVEIRELLIDHIRHQCCWGSRPARTWKIHAVEDCNVQVGTLETFLKEREVIRETKPIFIIQDNTINSKDDCDSGATLVPDEIFHRAKAVHDFKDIFYWRHFINALKDDIDIAEYLPIKYSKIKPLVLFPDLRWLHLQANYNRREVLLLKRHKVIKFTHTDSRLANNDLPNSIQRLRGRANYEALRYVKEIKDLRRTLVDRLKSNNDQYIA</sequence>
<evidence type="ECO:0000256" key="2">
    <source>
        <dbReference type="ARBA" id="ARBA00004881"/>
    </source>
</evidence>
<evidence type="ECO:0000256" key="4">
    <source>
        <dbReference type="ARBA" id="ARBA00022676"/>
    </source>
</evidence>
<accession>A0A7J9B508</accession>
<evidence type="ECO:0000256" key="12">
    <source>
        <dbReference type="ARBA" id="ARBA00023277"/>
    </source>
</evidence>
<dbReference type="EMBL" id="JABEZV010449213">
    <property type="protein sequence ID" value="MBA0731282.1"/>
    <property type="molecule type" value="Genomic_DNA"/>
</dbReference>
<keyword evidence="11" id="KW-0294">Fucose metabolism</keyword>
<keyword evidence="9" id="KW-0472">Membrane</keyword>
<evidence type="ECO:0000313" key="15">
    <source>
        <dbReference type="Proteomes" id="UP000593574"/>
    </source>
</evidence>
<evidence type="ECO:0000256" key="10">
    <source>
        <dbReference type="ARBA" id="ARBA00023180"/>
    </source>
</evidence>
<evidence type="ECO:0000256" key="3">
    <source>
        <dbReference type="ARBA" id="ARBA00007737"/>
    </source>
</evidence>
<evidence type="ECO:0000256" key="13">
    <source>
        <dbReference type="ARBA" id="ARBA00030350"/>
    </source>
</evidence>
<keyword evidence="8" id="KW-1133">Transmembrane helix</keyword>
<dbReference type="GO" id="GO:0016020">
    <property type="term" value="C:membrane"/>
    <property type="evidence" value="ECO:0007669"/>
    <property type="project" value="UniProtKB-SubCell"/>
</dbReference>
<proteinExistence type="inferred from homology"/>
<comment type="subcellular location">
    <subcellularLocation>
        <location evidence="1">Membrane</location>
        <topology evidence="1">Single-pass type II membrane protein</topology>
    </subcellularLocation>
</comment>
<dbReference type="Pfam" id="PF10250">
    <property type="entry name" value="O-FucT"/>
    <property type="match status" value="1"/>
</dbReference>
<feature type="non-terminal residue" evidence="14">
    <location>
        <position position="304"/>
    </location>
</feature>
<keyword evidence="12" id="KW-0119">Carbohydrate metabolism</keyword>
<evidence type="ECO:0000256" key="11">
    <source>
        <dbReference type="ARBA" id="ARBA00023253"/>
    </source>
</evidence>